<dbReference type="InterPro" id="IPR006445">
    <property type="entry name" value="Phage-assoc_HI1409"/>
</dbReference>
<sequence>MWLRDRLTNLVSALGTGKDKSIHSTFTAPLLTPAELNAMHRGDWLARKIVDIIPHDMTREWRDWQAEDDEIEAIEEAERALGVQQKVAEALQRARLLGGAGLYVGTDDADVAEELRPDRSGAGGIRYLHVLSREELTAGEIVHDVLSPFYGRPAWYEMRAATGTSVRIHPSRVIAFVGAPILDRLTAVADGWGDSVLQVVYDAVQNAASSQQHIAGLIPEAKVDVIKVPGLSDTLSTAQGTALLTQRFALMNQLKSTINAVLLEGDGESGETWEQKTINFAQFPELMRLYLQIAAGAADVPVTRLLGQSPAGLNATGESDIRNYYDNLRSRQQVELRPTLAPLDEMLIRHALGTRPPEVHYRWAPLWQMDEAQRAEIASKKASTTKVYVDSGLIPLDALAKATINQLVEDGTYPGLEEAIDESPEEPGASPSDEEAAAEEMNGQQPDQAQPQGATAET</sequence>
<gene>
    <name evidence="4" type="ORF">RHODGE_RHODGE_01017</name>
    <name evidence="3" type="ORF">RHODPL_RHODPL_00039</name>
</gene>
<reference evidence="5" key="2">
    <citation type="submission" date="2018-10" db="EMBL/GenBank/DDBJ databases">
        <authorList>
            <person name="Peiro R."/>
            <person name="Begona"/>
            <person name="Cbmso G."/>
            <person name="Lopez M."/>
            <person name="Gonzalez S."/>
            <person name="Sacristan E."/>
            <person name="Castillo E."/>
        </authorList>
    </citation>
    <scope>NUCLEOTIDE SEQUENCE [LARGE SCALE GENOMIC DNA]</scope>
</reference>
<accession>A0A3S4F833</accession>
<name>A0A3S4F833_9BRAD</name>
<organism evidence="4 5">
    <name type="scientific">Rhodoplanes serenus</name>
    <dbReference type="NCBI Taxonomy" id="200615"/>
    <lineage>
        <taxon>Bacteria</taxon>
        <taxon>Pseudomonadati</taxon>
        <taxon>Pseudomonadota</taxon>
        <taxon>Alphaproteobacteria</taxon>
        <taxon>Hyphomicrobiales</taxon>
        <taxon>Nitrobacteraceae</taxon>
        <taxon>Rhodoplanes</taxon>
    </lineage>
</organism>
<evidence type="ECO:0000256" key="1">
    <source>
        <dbReference type="SAM" id="MobiDB-lite"/>
    </source>
</evidence>
<evidence type="ECO:0000313" key="3">
    <source>
        <dbReference type="EMBL" id="VCU06591.1"/>
    </source>
</evidence>
<dbReference type="EMBL" id="LR026982">
    <property type="protein sequence ID" value="VCU06591.1"/>
    <property type="molecule type" value="Genomic_DNA"/>
</dbReference>
<proteinExistence type="predicted"/>
<feature type="region of interest" description="Disordered" evidence="1">
    <location>
        <begin position="413"/>
        <end position="458"/>
    </location>
</feature>
<evidence type="ECO:0000313" key="5">
    <source>
        <dbReference type="Proteomes" id="UP000289200"/>
    </source>
</evidence>
<feature type="compositionally biased region" description="Low complexity" evidence="1">
    <location>
        <begin position="439"/>
        <end position="458"/>
    </location>
</feature>
<evidence type="ECO:0000313" key="4">
    <source>
        <dbReference type="EMBL" id="VCU07867.1"/>
    </source>
</evidence>
<geneLocation type="plasmid" evidence="3">
    <name>1</name>
</geneLocation>
<dbReference type="AlphaFoldDB" id="A0A3S4F833"/>
<dbReference type="InterPro" id="IPR024459">
    <property type="entry name" value="Acb1-like_N"/>
</dbReference>
<feature type="domain" description="Anti-CBASS protein Acb1-like N-terminal" evidence="2">
    <location>
        <begin position="35"/>
        <end position="385"/>
    </location>
</feature>
<reference evidence="4" key="1">
    <citation type="submission" date="2018-10" db="EMBL/GenBank/DDBJ databases">
        <authorList>
            <person name="Peiro R."/>
            <person name="Begona"/>
            <person name="Cbmso G."/>
            <person name="Lopez M."/>
            <person name="Gonzalez S."/>
            <person name="Sacristan E."/>
            <person name="Castillo E."/>
        </authorList>
    </citation>
    <scope>NUCLEOTIDE SEQUENCE</scope>
    <source>
        <strain evidence="4">Rhod_genome</strain>
        <strain evidence="3">Rhod_plasmid</strain>
        <plasmid evidence="3">1</plasmid>
    </source>
</reference>
<dbReference type="NCBIfam" id="TIGR01555">
    <property type="entry name" value="phge_rel_HI1409"/>
    <property type="match status" value="1"/>
</dbReference>
<keyword evidence="5" id="KW-1185">Reference proteome</keyword>
<dbReference type="OrthoDB" id="7491028at2"/>
<keyword evidence="3" id="KW-0614">Plasmid</keyword>
<protein>
    <recommendedName>
        <fullName evidence="2">Anti-CBASS protein Acb1-like N-terminal domain-containing protein</fullName>
    </recommendedName>
</protein>
<dbReference type="RefSeq" id="WP_129608039.1">
    <property type="nucleotide sequence ID" value="NZ_LR026982.1"/>
</dbReference>
<dbReference type="EMBL" id="UWOC01000077">
    <property type="protein sequence ID" value="VCU07867.1"/>
    <property type="molecule type" value="Genomic_DNA"/>
</dbReference>
<dbReference type="Proteomes" id="UP000289200">
    <property type="component" value="Unassembled WGS sequence"/>
</dbReference>
<dbReference type="Pfam" id="PF06381">
    <property type="entry name" value="Phage_portal_3"/>
    <property type="match status" value="1"/>
</dbReference>
<evidence type="ECO:0000259" key="2">
    <source>
        <dbReference type="Pfam" id="PF06381"/>
    </source>
</evidence>